<dbReference type="InterPro" id="IPR023809">
    <property type="entry name" value="Thiopep_bacteriocin_synth_dom"/>
</dbReference>
<organism evidence="2 3">
    <name type="scientific">Herbidospora solisilvae</name>
    <dbReference type="NCBI Taxonomy" id="2696284"/>
    <lineage>
        <taxon>Bacteria</taxon>
        <taxon>Bacillati</taxon>
        <taxon>Actinomycetota</taxon>
        <taxon>Actinomycetes</taxon>
        <taxon>Streptosporangiales</taxon>
        <taxon>Streptosporangiaceae</taxon>
        <taxon>Herbidospora</taxon>
    </lineage>
</organism>
<dbReference type="Pfam" id="PF14028">
    <property type="entry name" value="Lant_dehydr_C"/>
    <property type="match status" value="1"/>
</dbReference>
<protein>
    <recommendedName>
        <fullName evidence="1">Thiopeptide-type bacteriocin biosynthesis domain-containing protein</fullName>
    </recommendedName>
</protein>
<gene>
    <name evidence="2" type="ORF">GT755_10900</name>
</gene>
<evidence type="ECO:0000313" key="2">
    <source>
        <dbReference type="EMBL" id="NAS22190.1"/>
    </source>
</evidence>
<reference evidence="2 3" key="1">
    <citation type="submission" date="2020-01" db="EMBL/GenBank/DDBJ databases">
        <title>Herbidospora sp. NEAU-GS84 nov., a novel actinomycete isolated from soil.</title>
        <authorList>
            <person name="Han L."/>
        </authorList>
    </citation>
    <scope>NUCLEOTIDE SEQUENCE [LARGE SCALE GENOMIC DNA]</scope>
    <source>
        <strain evidence="2 3">NEAU-GS84</strain>
    </source>
</reference>
<keyword evidence="3" id="KW-1185">Reference proteome</keyword>
<dbReference type="InterPro" id="IPR054643">
    <property type="entry name" value="TbtD_PbtD_pyrid"/>
</dbReference>
<feature type="domain" description="Thiopeptide-type bacteriocin biosynthesis" evidence="1">
    <location>
        <begin position="2"/>
        <end position="328"/>
    </location>
</feature>
<dbReference type="EMBL" id="WXEW01000003">
    <property type="protein sequence ID" value="NAS22190.1"/>
    <property type="molecule type" value="Genomic_DNA"/>
</dbReference>
<evidence type="ECO:0000313" key="3">
    <source>
        <dbReference type="Proteomes" id="UP000479526"/>
    </source>
</evidence>
<sequence>MWHSVHIFYHEPDKDPLLLDAVRPLLADIRDYVEAAYVVRHWRQGPHVRVNVKTDQRIWDEVVRPRIDTVVGGWLRAHPSTYVVDQAESLARHRLMAAREQEHGPLTPWPADNSIVEFPFDDRRHVLGGDEAVDLLTSFYSDSTRLLFTMLDHCRDGRDGKSDLAMALLLTVAHTSHPIERSYLSFRVHAEGYLMWSKDPEAARRSFDGVYDSRRALLTQRVRQVVDTIDGDGDSPFVPEWAALVETYRERADRVVHLLPTMDDTPAETRGELHTLMFGTPDYRRDMFNRPDFLRYRVVLNYTYLHLTRLGLTPLDRFRTCHLLANAVEEVYGVSGLESMRRHALG</sequence>
<proteinExistence type="predicted"/>
<dbReference type="AlphaFoldDB" id="A0A7C9MZL3"/>
<dbReference type="Proteomes" id="UP000479526">
    <property type="component" value="Unassembled WGS sequence"/>
</dbReference>
<comment type="caution">
    <text evidence="2">The sequence shown here is derived from an EMBL/GenBank/DDBJ whole genome shotgun (WGS) entry which is preliminary data.</text>
</comment>
<name>A0A7C9MZL3_9ACTN</name>
<evidence type="ECO:0000259" key="1">
    <source>
        <dbReference type="Pfam" id="PF14028"/>
    </source>
</evidence>
<dbReference type="NCBIfam" id="NF045556">
    <property type="entry name" value="TbtD_PbtD_pyrid"/>
    <property type="match status" value="1"/>
</dbReference>
<accession>A0A7C9MZL3</accession>
<dbReference type="RefSeq" id="WP_161479596.1">
    <property type="nucleotide sequence ID" value="NZ_WXEW01000003.1"/>
</dbReference>